<dbReference type="AlphaFoldDB" id="A0A074RFC8"/>
<evidence type="ECO:0000313" key="2">
    <source>
        <dbReference type="EMBL" id="KEP45796.1"/>
    </source>
</evidence>
<feature type="non-terminal residue" evidence="2">
    <location>
        <position position="148"/>
    </location>
</feature>
<organism evidence="2 3">
    <name type="scientific">Rhizoctonia solani 123E</name>
    <dbReference type="NCBI Taxonomy" id="1423351"/>
    <lineage>
        <taxon>Eukaryota</taxon>
        <taxon>Fungi</taxon>
        <taxon>Dikarya</taxon>
        <taxon>Basidiomycota</taxon>
        <taxon>Agaricomycotina</taxon>
        <taxon>Agaricomycetes</taxon>
        <taxon>Cantharellales</taxon>
        <taxon>Ceratobasidiaceae</taxon>
        <taxon>Rhizoctonia</taxon>
    </lineage>
</organism>
<evidence type="ECO:0000256" key="1">
    <source>
        <dbReference type="SAM" id="MobiDB-lite"/>
    </source>
</evidence>
<keyword evidence="3" id="KW-1185">Reference proteome</keyword>
<dbReference type="Proteomes" id="UP000027456">
    <property type="component" value="Unassembled WGS sequence"/>
</dbReference>
<reference evidence="2 3" key="1">
    <citation type="submission" date="2013-12" db="EMBL/GenBank/DDBJ databases">
        <authorList>
            <person name="Cubeta M."/>
            <person name="Pakala S."/>
            <person name="Fedorova N."/>
            <person name="Thomas E."/>
            <person name="Dean R."/>
            <person name="Jabaji S."/>
            <person name="Neate S."/>
            <person name="Toda T."/>
            <person name="Tavantzis S."/>
            <person name="Vilgalys R."/>
            <person name="Bharathan N."/>
            <person name="Pakala S."/>
            <person name="Losada L.S."/>
            <person name="Zafar N."/>
            <person name="Nierman W."/>
        </authorList>
    </citation>
    <scope>NUCLEOTIDE SEQUENCE [LARGE SCALE GENOMIC DNA]</scope>
    <source>
        <strain evidence="2 3">123E</strain>
    </source>
</reference>
<protein>
    <submittedName>
        <fullName evidence="2">Uncharacterized protein</fullName>
    </submittedName>
</protein>
<dbReference type="HOGENOM" id="CLU_1763276_0_0_1"/>
<evidence type="ECO:0000313" key="3">
    <source>
        <dbReference type="Proteomes" id="UP000027456"/>
    </source>
</evidence>
<proteinExistence type="predicted"/>
<name>A0A074RFC8_9AGAM</name>
<comment type="caution">
    <text evidence="2">The sequence shown here is derived from an EMBL/GenBank/DDBJ whole genome shotgun (WGS) entry which is preliminary data.</text>
</comment>
<sequence length="148" mass="15301">MVDIDTSGDRATHAYVLYAKSSLSLGGTEAPGALATAIGTAYALEQIDETCKVSSDTGQPSSLVGNDQGNYDPEYVHNLMIPILDTISTHAVGTAEMPGNYPVSEHAKRKARTTPPPVTATTGSPNSEVEGMEGGESGSSSETPSPMQ</sequence>
<dbReference type="EMBL" id="AZST01001490">
    <property type="protein sequence ID" value="KEP45796.1"/>
    <property type="molecule type" value="Genomic_DNA"/>
</dbReference>
<accession>A0A074RFC8</accession>
<feature type="region of interest" description="Disordered" evidence="1">
    <location>
        <begin position="94"/>
        <end position="148"/>
    </location>
</feature>
<gene>
    <name evidence="2" type="ORF">V565_240690</name>
</gene>